<dbReference type="PANTHER" id="PTHR10545">
    <property type="entry name" value="DIAMINE N-ACETYLTRANSFERASE"/>
    <property type="match status" value="1"/>
</dbReference>
<dbReference type="GO" id="GO:0008080">
    <property type="term" value="F:N-acetyltransferase activity"/>
    <property type="evidence" value="ECO:0007669"/>
    <property type="project" value="TreeGrafter"/>
</dbReference>
<keyword evidence="5" id="KW-1185">Reference proteome</keyword>
<evidence type="ECO:0000313" key="4">
    <source>
        <dbReference type="EMBL" id="SDE88424.1"/>
    </source>
</evidence>
<dbReference type="EMBL" id="FNBG01000003">
    <property type="protein sequence ID" value="SDE88424.1"/>
    <property type="molecule type" value="Genomic_DNA"/>
</dbReference>
<evidence type="ECO:0000256" key="1">
    <source>
        <dbReference type="ARBA" id="ARBA00022679"/>
    </source>
</evidence>
<name>A0A1G7GJZ5_9BACL</name>
<dbReference type="AlphaFoldDB" id="A0A1G7GJZ5"/>
<evidence type="ECO:0000256" key="2">
    <source>
        <dbReference type="ARBA" id="ARBA00023315"/>
    </source>
</evidence>
<keyword evidence="4" id="KW-0689">Ribosomal protein</keyword>
<accession>A0A1G7GJZ5</accession>
<gene>
    <name evidence="4" type="ORF">SAMN04488542_10388</name>
</gene>
<proteinExistence type="predicted"/>
<dbReference type="SUPFAM" id="SSF55729">
    <property type="entry name" value="Acyl-CoA N-acyltransferases (Nat)"/>
    <property type="match status" value="1"/>
</dbReference>
<dbReference type="Proteomes" id="UP000198972">
    <property type="component" value="Unassembled WGS sequence"/>
</dbReference>
<dbReference type="PANTHER" id="PTHR10545:SF29">
    <property type="entry name" value="GH14572P-RELATED"/>
    <property type="match status" value="1"/>
</dbReference>
<organism evidence="4 5">
    <name type="scientific">Fontibacillus panacisegetis</name>
    <dbReference type="NCBI Taxonomy" id="670482"/>
    <lineage>
        <taxon>Bacteria</taxon>
        <taxon>Bacillati</taxon>
        <taxon>Bacillota</taxon>
        <taxon>Bacilli</taxon>
        <taxon>Bacillales</taxon>
        <taxon>Paenibacillaceae</taxon>
        <taxon>Fontibacillus</taxon>
    </lineage>
</organism>
<keyword evidence="1" id="KW-0808">Transferase</keyword>
<dbReference type="InterPro" id="IPR016181">
    <property type="entry name" value="Acyl_CoA_acyltransferase"/>
</dbReference>
<evidence type="ECO:0000259" key="3">
    <source>
        <dbReference type="PROSITE" id="PS51186"/>
    </source>
</evidence>
<dbReference type="OrthoDB" id="9792929at2"/>
<dbReference type="InterPro" id="IPR000182">
    <property type="entry name" value="GNAT_dom"/>
</dbReference>
<protein>
    <submittedName>
        <fullName evidence="4">Ribosomal protein S18 acetylase RimI</fullName>
    </submittedName>
</protein>
<dbReference type="PROSITE" id="PS51186">
    <property type="entry name" value="GNAT"/>
    <property type="match status" value="1"/>
</dbReference>
<dbReference type="Gene3D" id="3.40.630.30">
    <property type="match status" value="1"/>
</dbReference>
<feature type="domain" description="N-acetyltransferase" evidence="3">
    <location>
        <begin position="6"/>
        <end position="157"/>
    </location>
</feature>
<dbReference type="RefSeq" id="WP_091227050.1">
    <property type="nucleotide sequence ID" value="NZ_FNBG01000003.1"/>
</dbReference>
<keyword evidence="2" id="KW-0012">Acyltransferase</keyword>
<dbReference type="CDD" id="cd04301">
    <property type="entry name" value="NAT_SF"/>
    <property type="match status" value="1"/>
</dbReference>
<dbReference type="GO" id="GO:0005840">
    <property type="term" value="C:ribosome"/>
    <property type="evidence" value="ECO:0007669"/>
    <property type="project" value="UniProtKB-KW"/>
</dbReference>
<dbReference type="Pfam" id="PF00583">
    <property type="entry name" value="Acetyltransf_1"/>
    <property type="match status" value="1"/>
</dbReference>
<evidence type="ECO:0000313" key="5">
    <source>
        <dbReference type="Proteomes" id="UP000198972"/>
    </source>
</evidence>
<dbReference type="InterPro" id="IPR051016">
    <property type="entry name" value="Diverse_Substrate_AcTransf"/>
</dbReference>
<keyword evidence="4" id="KW-0687">Ribonucleoprotein</keyword>
<reference evidence="4 5" key="1">
    <citation type="submission" date="2016-10" db="EMBL/GenBank/DDBJ databases">
        <authorList>
            <person name="de Groot N.N."/>
        </authorList>
    </citation>
    <scope>NUCLEOTIDE SEQUENCE [LARGE SCALE GENOMIC DNA]</scope>
    <source>
        <strain evidence="4 5">DSM 28129</strain>
    </source>
</reference>
<sequence>MPIQSLHIVQATIADLEDAAVLFDQYRVFYQQESNLDAARSFLFNRFEHQESIIFLAKENDANGKSIGFAQLYPVFSSISMERSLILNDLFVDERYRGQGVGRKLLRTVSNYCELIHSKGIELSTATTNTAAQKLYEQVGYVKDEQYFHYFKKADTK</sequence>
<dbReference type="STRING" id="670482.SAMN04488542_10388"/>